<feature type="compositionally biased region" description="Polar residues" evidence="1">
    <location>
        <begin position="47"/>
        <end position="68"/>
    </location>
</feature>
<dbReference type="EMBL" id="BPVZ01000001">
    <property type="protein sequence ID" value="GKU85399.1"/>
    <property type="molecule type" value="Genomic_DNA"/>
</dbReference>
<feature type="region of interest" description="Disordered" evidence="1">
    <location>
        <begin position="44"/>
        <end position="83"/>
    </location>
</feature>
<dbReference type="AlphaFoldDB" id="A0AAV5HHJ7"/>
<name>A0AAV5HHJ7_9ROSI</name>
<dbReference type="PANTHER" id="PTHR33193">
    <property type="entry name" value="DOMAIN PROTEIN, PUTATIVE (DUF3511)-RELATED"/>
    <property type="match status" value="1"/>
</dbReference>
<dbReference type="InterPro" id="IPR021899">
    <property type="entry name" value="DUF3511"/>
</dbReference>
<evidence type="ECO:0000256" key="1">
    <source>
        <dbReference type="SAM" id="MobiDB-lite"/>
    </source>
</evidence>
<sequence>MEEFKEANWTLFLPTGIHMAQAKREIEEFKEANWTRGGEWKIEKTDSNSLSASPNAWQPISNNGHSTTPTPPRSRLAPPFLPAPQPWKTKSDVVYRAIDYSKYSKYTAHKPSHSWGGESELSRKRRVVMYNSYTAESQMKTSLRNGFRWVKNKYSQIVYGY</sequence>
<dbReference type="PANTHER" id="PTHR33193:SF13">
    <property type="entry name" value="EXPRESSED PROTEIN"/>
    <property type="match status" value="1"/>
</dbReference>
<dbReference type="Pfam" id="PF12023">
    <property type="entry name" value="DUF3511"/>
    <property type="match status" value="1"/>
</dbReference>
<accession>A0AAV5HHJ7</accession>
<comment type="caution">
    <text evidence="2">The sequence shown here is derived from an EMBL/GenBank/DDBJ whole genome shotgun (WGS) entry which is preliminary data.</text>
</comment>
<keyword evidence="3" id="KW-1185">Reference proteome</keyword>
<evidence type="ECO:0000313" key="2">
    <source>
        <dbReference type="EMBL" id="GKU85399.1"/>
    </source>
</evidence>
<evidence type="ECO:0000313" key="3">
    <source>
        <dbReference type="Proteomes" id="UP001054252"/>
    </source>
</evidence>
<proteinExistence type="predicted"/>
<dbReference type="Proteomes" id="UP001054252">
    <property type="component" value="Unassembled WGS sequence"/>
</dbReference>
<organism evidence="2 3">
    <name type="scientific">Rubroshorea leprosula</name>
    <dbReference type="NCBI Taxonomy" id="152421"/>
    <lineage>
        <taxon>Eukaryota</taxon>
        <taxon>Viridiplantae</taxon>
        <taxon>Streptophyta</taxon>
        <taxon>Embryophyta</taxon>
        <taxon>Tracheophyta</taxon>
        <taxon>Spermatophyta</taxon>
        <taxon>Magnoliopsida</taxon>
        <taxon>eudicotyledons</taxon>
        <taxon>Gunneridae</taxon>
        <taxon>Pentapetalae</taxon>
        <taxon>rosids</taxon>
        <taxon>malvids</taxon>
        <taxon>Malvales</taxon>
        <taxon>Dipterocarpaceae</taxon>
        <taxon>Rubroshorea</taxon>
    </lineage>
</organism>
<gene>
    <name evidence="2" type="ORF">SLEP1_g78</name>
</gene>
<protein>
    <submittedName>
        <fullName evidence="2">Uncharacterized protein</fullName>
    </submittedName>
</protein>
<reference evidence="2 3" key="1">
    <citation type="journal article" date="2021" name="Commun. Biol.">
        <title>The genome of Shorea leprosula (Dipterocarpaceae) highlights the ecological relevance of drought in aseasonal tropical rainforests.</title>
        <authorList>
            <person name="Ng K.K.S."/>
            <person name="Kobayashi M.J."/>
            <person name="Fawcett J.A."/>
            <person name="Hatakeyama M."/>
            <person name="Paape T."/>
            <person name="Ng C.H."/>
            <person name="Ang C.C."/>
            <person name="Tnah L.H."/>
            <person name="Lee C.T."/>
            <person name="Nishiyama T."/>
            <person name="Sese J."/>
            <person name="O'Brien M.J."/>
            <person name="Copetti D."/>
            <person name="Mohd Noor M.I."/>
            <person name="Ong R.C."/>
            <person name="Putra M."/>
            <person name="Sireger I.Z."/>
            <person name="Indrioko S."/>
            <person name="Kosugi Y."/>
            <person name="Izuno A."/>
            <person name="Isagi Y."/>
            <person name="Lee S.L."/>
            <person name="Shimizu K.K."/>
        </authorList>
    </citation>
    <scope>NUCLEOTIDE SEQUENCE [LARGE SCALE GENOMIC DNA]</scope>
    <source>
        <strain evidence="2">214</strain>
    </source>
</reference>